<dbReference type="Proteomes" id="UP000252249">
    <property type="component" value="Unassembled WGS sequence"/>
</dbReference>
<keyword evidence="3" id="KW-1185">Reference proteome</keyword>
<name>A0A368P712_9FLAO</name>
<gene>
    <name evidence="2" type="ORF">DU428_01465</name>
</gene>
<evidence type="ECO:0000313" key="2">
    <source>
        <dbReference type="EMBL" id="RCU58080.1"/>
    </source>
</evidence>
<dbReference type="InterPro" id="IPR036116">
    <property type="entry name" value="FN3_sf"/>
</dbReference>
<feature type="domain" description="Fibronectin type-III" evidence="1">
    <location>
        <begin position="471"/>
        <end position="564"/>
    </location>
</feature>
<dbReference type="Gene3D" id="2.60.40.10">
    <property type="entry name" value="Immunoglobulins"/>
    <property type="match status" value="3"/>
</dbReference>
<evidence type="ECO:0000259" key="1">
    <source>
        <dbReference type="PROSITE" id="PS50853"/>
    </source>
</evidence>
<dbReference type="PROSITE" id="PS50853">
    <property type="entry name" value="FN3"/>
    <property type="match status" value="2"/>
</dbReference>
<accession>A0A368P712</accession>
<dbReference type="InterPro" id="IPR003961">
    <property type="entry name" value="FN3_dom"/>
</dbReference>
<dbReference type="AlphaFoldDB" id="A0A368P712"/>
<evidence type="ECO:0000313" key="3">
    <source>
        <dbReference type="Proteomes" id="UP000252249"/>
    </source>
</evidence>
<dbReference type="SUPFAM" id="SSF49265">
    <property type="entry name" value="Fibronectin type III"/>
    <property type="match status" value="3"/>
</dbReference>
<dbReference type="CDD" id="cd00063">
    <property type="entry name" value="FN3"/>
    <property type="match status" value="3"/>
</dbReference>
<dbReference type="InterPro" id="IPR013783">
    <property type="entry name" value="Ig-like_fold"/>
</dbReference>
<reference evidence="2 3" key="1">
    <citation type="submission" date="2018-07" db="EMBL/GenBank/DDBJ databases">
        <title>Oceanihabitans testaceum sp. nov., isolated from marine sediment.</title>
        <authorList>
            <person name="Li C.-M."/>
        </authorList>
    </citation>
    <scope>NUCLEOTIDE SEQUENCE [LARGE SCALE GENOMIC DNA]</scope>
    <source>
        <strain evidence="2 3">S9-10</strain>
    </source>
</reference>
<dbReference type="EMBL" id="QPIG01000001">
    <property type="protein sequence ID" value="RCU58080.1"/>
    <property type="molecule type" value="Genomic_DNA"/>
</dbReference>
<sequence>MNVAFGQETKQQILLPGPNGVHISTQNLFDYPVLKEKRHFPSPDQKIIIWKSDAGKKKMQKVTELSFPGSPKEMQKKLGEKGSSIILKKLNANNMDEAYSLIKQHGVDTLGLAIISPIVQEAFGLTYVDSSWEVGQKVSYHFDRVSSNKAEKDIYSESLNGKLPQYTSKYKLLQYWSADSIAFTRWGAKVPSSESTPLYAQLYTLEASKKEFSVADLTYINRTDTDSTYVSFSKPIKPNSRIAWYIRTIDAAGNLGKPSDTLYAIHFNKNKIAPIENLKVRDTLNSLLVTWKPLPSKAYYTAIQILKSRKLGEDYVVLDTIAPSKSSFMDKQVIPGSSYFYKVRPLLFDLPGVEPMVFTEASGYKEVSEELAPSTPQGLQAVNKEGKITLSWLPNPELNIFGYYVLRGTSLNNMKVINGPIKSHHYIDSTFSKSYSGQYTYALQVLNNGQKMSDTSKVVSVSIRQATVLLSPGGVQARRVPEGIHLEWENTRIKDNSIVGYILYRREKGEATYQLLSNKPISLPAFLDSNTISGKNYEYAVSSIDAWGNQSILSPFVSVSADSDSYLKPPSSISLRNLSSGIEVSWPKPYDAGTREYVIYRSAIKSNSFDKIATVNPASPYVDKNVQENTLYKYAISVKSNNKEGSKSSEQLIRR</sequence>
<comment type="caution">
    <text evidence="2">The sequence shown here is derived from an EMBL/GenBank/DDBJ whole genome shotgun (WGS) entry which is preliminary data.</text>
</comment>
<protein>
    <recommendedName>
        <fullName evidence="1">Fibronectin type-III domain-containing protein</fullName>
    </recommendedName>
</protein>
<organism evidence="2 3">
    <name type="scientific">Oceanihabitans sediminis</name>
    <dbReference type="NCBI Taxonomy" id="1812012"/>
    <lineage>
        <taxon>Bacteria</taxon>
        <taxon>Pseudomonadati</taxon>
        <taxon>Bacteroidota</taxon>
        <taxon>Flavobacteriia</taxon>
        <taxon>Flavobacteriales</taxon>
        <taxon>Flavobacteriaceae</taxon>
        <taxon>Oceanihabitans</taxon>
    </lineage>
</organism>
<dbReference type="SMART" id="SM00060">
    <property type="entry name" value="FN3"/>
    <property type="match status" value="4"/>
</dbReference>
<proteinExistence type="predicted"/>
<feature type="domain" description="Fibronectin type-III" evidence="1">
    <location>
        <begin position="569"/>
        <end position="655"/>
    </location>
</feature>